<comment type="caution">
    <text evidence="2">The sequence shown here is derived from an EMBL/GenBank/DDBJ whole genome shotgun (WGS) entry which is preliminary data.</text>
</comment>
<dbReference type="STRING" id="45067.Llan_2167"/>
<sequence>MLQACTLACGLIISVFSFSSHATSTDVLAVVEENADRVSFYDPNDNSLSSLKLGFLPHEIAITKDGKTAYISNFGIRDYDSGSGTPGASISVIDIPNHLEKYRLYTFDPEDSQDYSQIDSAPHGVKLRPPFEKELYVNVEKGNKILVYDVDNRSIIKKINVSPNTHNIFFSPDGKVLWLMAGRDGVIRLDPDSGQITGTFTLPTPVRGLKYTPDNRYLMVSAVNQIVFIDPETLTLRKQFTNLGVGPILYSEITPDQKYILAPAAFDHQVVVIDVGSGKVVKRLITGLNPINVLVSPDAQFAYVSNATDKHLTKVDLKTFEFVSIPSHAGPNGLGFVPQFVYQPRKKLLLGALLPFTGSEDAKGREMMRGYEYWKLKITQARGLLIGKQAYDVDIVYLDTESKLDNVEKLTLELLNQYKVQALLSTYGPDAYAIEKDMAEKSKLLVTPFLSHEDSWVPDNLARGWDYFVTTQFYADSYYQQYNFKSTSYSASATALGLLLQNALQTAGTLDYKTVSSVLSNNNFHLFYSFSRTHV</sequence>
<dbReference type="SUPFAM" id="SSF53822">
    <property type="entry name" value="Periplasmic binding protein-like I"/>
    <property type="match status" value="1"/>
</dbReference>
<feature type="chain" id="PRO_5006914791" evidence="1">
    <location>
        <begin position="23"/>
        <end position="535"/>
    </location>
</feature>
<dbReference type="PANTHER" id="PTHR47197:SF3">
    <property type="entry name" value="DIHYDRO-HEME D1 DEHYDROGENASE"/>
    <property type="match status" value="1"/>
</dbReference>
<dbReference type="InterPro" id="IPR015943">
    <property type="entry name" value="WD40/YVTN_repeat-like_dom_sf"/>
</dbReference>
<dbReference type="RefSeq" id="WP_028373131.1">
    <property type="nucleotide sequence ID" value="NZ_CAAAJD010000010.1"/>
</dbReference>
<evidence type="ECO:0000256" key="1">
    <source>
        <dbReference type="SAM" id="SignalP"/>
    </source>
</evidence>
<dbReference type="Gene3D" id="3.40.50.2300">
    <property type="match status" value="1"/>
</dbReference>
<reference evidence="2 3" key="1">
    <citation type="submission" date="2015-11" db="EMBL/GenBank/DDBJ databases">
        <title>Genomic analysis of 38 Legionella species identifies large and diverse effector repertoires.</title>
        <authorList>
            <person name="Burstein D."/>
            <person name="Amaro F."/>
            <person name="Zusman T."/>
            <person name="Lifshitz Z."/>
            <person name="Cohen O."/>
            <person name="Gilbert J.A."/>
            <person name="Pupko T."/>
            <person name="Shuman H.A."/>
            <person name="Segal G."/>
        </authorList>
    </citation>
    <scope>NUCLEOTIDE SEQUENCE [LARGE SCALE GENOMIC DNA]</scope>
    <source>
        <strain evidence="2 3">ATCC 49751</strain>
    </source>
</reference>
<evidence type="ECO:0000313" key="3">
    <source>
        <dbReference type="Proteomes" id="UP000054869"/>
    </source>
</evidence>
<accession>A0A0W0VGN7</accession>
<dbReference type="InterPro" id="IPR028082">
    <property type="entry name" value="Peripla_BP_I"/>
</dbReference>
<dbReference type="Gene3D" id="2.130.10.10">
    <property type="entry name" value="YVTN repeat-like/Quinoprotein amine dehydrogenase"/>
    <property type="match status" value="2"/>
</dbReference>
<dbReference type="PANTHER" id="PTHR47197">
    <property type="entry name" value="PROTEIN NIRF"/>
    <property type="match status" value="1"/>
</dbReference>
<keyword evidence="3" id="KW-1185">Reference proteome</keyword>
<evidence type="ECO:0000313" key="2">
    <source>
        <dbReference type="EMBL" id="KTD19315.1"/>
    </source>
</evidence>
<feature type="signal peptide" evidence="1">
    <location>
        <begin position="1"/>
        <end position="22"/>
    </location>
</feature>
<dbReference type="OrthoDB" id="9776991at2"/>
<organism evidence="2 3">
    <name type="scientific">Legionella lansingensis</name>
    <dbReference type="NCBI Taxonomy" id="45067"/>
    <lineage>
        <taxon>Bacteria</taxon>
        <taxon>Pseudomonadati</taxon>
        <taxon>Pseudomonadota</taxon>
        <taxon>Gammaproteobacteria</taxon>
        <taxon>Legionellales</taxon>
        <taxon>Legionellaceae</taxon>
        <taxon>Legionella</taxon>
    </lineage>
</organism>
<dbReference type="SUPFAM" id="SSF51004">
    <property type="entry name" value="C-terminal (heme d1) domain of cytochrome cd1-nitrite reductase"/>
    <property type="match status" value="1"/>
</dbReference>
<dbReference type="InterPro" id="IPR051200">
    <property type="entry name" value="Host-pathogen_enzymatic-act"/>
</dbReference>
<proteinExistence type="predicted"/>
<protein>
    <submittedName>
        <fullName evidence="2">Cytochrome D1 heme domain protein</fullName>
    </submittedName>
</protein>
<dbReference type="InterPro" id="IPR011048">
    <property type="entry name" value="Haem_d1_sf"/>
</dbReference>
<name>A0A0W0VGN7_9GAMM</name>
<gene>
    <name evidence="2" type="ORF">Llan_2167</name>
</gene>
<dbReference type="PATRIC" id="fig|45067.4.peg.2276"/>
<keyword evidence="1" id="KW-0732">Signal</keyword>
<dbReference type="eggNOG" id="COG3391">
    <property type="taxonomic scope" value="Bacteria"/>
</dbReference>
<dbReference type="Proteomes" id="UP000054869">
    <property type="component" value="Unassembled WGS sequence"/>
</dbReference>
<dbReference type="EMBL" id="LNYI01000053">
    <property type="protein sequence ID" value="KTD19315.1"/>
    <property type="molecule type" value="Genomic_DNA"/>
</dbReference>
<dbReference type="AlphaFoldDB" id="A0A0W0VGN7"/>